<dbReference type="EMBL" id="SLVU01000008">
    <property type="protein sequence ID" value="TCN30363.1"/>
    <property type="molecule type" value="Genomic_DNA"/>
</dbReference>
<comment type="caution">
    <text evidence="2">The sequence shown here is derived from an EMBL/GenBank/DDBJ whole genome shotgun (WGS) entry which is preliminary data.</text>
</comment>
<keyword evidence="1" id="KW-0812">Transmembrane</keyword>
<keyword evidence="1" id="KW-1133">Transmembrane helix</keyword>
<evidence type="ECO:0000256" key="1">
    <source>
        <dbReference type="SAM" id="Phobius"/>
    </source>
</evidence>
<organism evidence="2 3">
    <name type="scientific">Sinorhizobium americanum</name>
    <dbReference type="NCBI Taxonomy" id="194963"/>
    <lineage>
        <taxon>Bacteria</taxon>
        <taxon>Pseudomonadati</taxon>
        <taxon>Pseudomonadota</taxon>
        <taxon>Alphaproteobacteria</taxon>
        <taxon>Hyphomicrobiales</taxon>
        <taxon>Rhizobiaceae</taxon>
        <taxon>Sinorhizobium/Ensifer group</taxon>
        <taxon>Sinorhizobium</taxon>
    </lineage>
</organism>
<gene>
    <name evidence="2" type="ORF">EV184_108237</name>
</gene>
<feature type="transmembrane region" description="Helical" evidence="1">
    <location>
        <begin position="76"/>
        <end position="99"/>
    </location>
</feature>
<dbReference type="AlphaFoldDB" id="A0A4R2BU50"/>
<reference evidence="2 3" key="1">
    <citation type="submission" date="2019-03" db="EMBL/GenBank/DDBJ databases">
        <title>Genomic Encyclopedia of Type Strains, Phase IV (KMG-V): Genome sequencing to study the core and pangenomes of soil and plant-associated prokaryotes.</title>
        <authorList>
            <person name="Whitman W."/>
        </authorList>
    </citation>
    <scope>NUCLEOTIDE SEQUENCE [LARGE SCALE GENOMIC DNA]</scope>
    <source>
        <strain evidence="2 3">23C40</strain>
    </source>
</reference>
<dbReference type="Pfam" id="PF07439">
    <property type="entry name" value="DUF1515"/>
    <property type="match status" value="1"/>
</dbReference>
<sequence length="111" mass="12472">MDNANIHQQLGTLIAEVKNLRDDFRRSEDKSDRSRTKTHERIDDLVDRIAKIETAIVTQREDIDEMKPVTAQVRKWQLMGMGALAVVGIGGAAMGFTFASTVQRVLKLFVS</sequence>
<proteinExistence type="predicted"/>
<name>A0A4R2BU50_9HYPH</name>
<evidence type="ECO:0000313" key="2">
    <source>
        <dbReference type="EMBL" id="TCN30363.1"/>
    </source>
</evidence>
<dbReference type="InterPro" id="IPR010889">
    <property type="entry name" value="DUF1515"/>
</dbReference>
<dbReference type="RefSeq" id="WP_132075969.1">
    <property type="nucleotide sequence ID" value="NZ_SLVU01000008.1"/>
</dbReference>
<protein>
    <submittedName>
        <fullName evidence="2">Uncharacterized protein DUF1515</fullName>
    </submittedName>
</protein>
<accession>A0A4R2BU50</accession>
<dbReference type="Proteomes" id="UP000295043">
    <property type="component" value="Unassembled WGS sequence"/>
</dbReference>
<evidence type="ECO:0000313" key="3">
    <source>
        <dbReference type="Proteomes" id="UP000295043"/>
    </source>
</evidence>
<keyword evidence="1" id="KW-0472">Membrane</keyword>